<sequence length="67" mass="7775">MFFFLCFWQLFGFLIQLLRRNEVLLLQRQKPSQSSAQFCDQANCASRTCLPAGRCSSQEYGLSQKAY</sequence>
<dbReference type="Proteomes" id="UP000177690">
    <property type="component" value="Unassembled WGS sequence"/>
</dbReference>
<dbReference type="EMBL" id="MHJL01000015">
    <property type="protein sequence ID" value="OGY67821.1"/>
    <property type="molecule type" value="Genomic_DNA"/>
</dbReference>
<dbReference type="AlphaFoldDB" id="A0A1G1ZTL6"/>
<name>A0A1G1ZTL6_9BACT</name>
<protein>
    <submittedName>
        <fullName evidence="1">Uncharacterized protein</fullName>
    </submittedName>
</protein>
<gene>
    <name evidence="1" type="ORF">A3I24_01450</name>
</gene>
<organism evidence="1 2">
    <name type="scientific">Candidatus Harrisonbacteria bacterium RIFCSPLOWO2_02_FULL_41_13b</name>
    <dbReference type="NCBI Taxonomy" id="1798409"/>
    <lineage>
        <taxon>Bacteria</taxon>
        <taxon>Candidatus Harrisoniibacteriota</taxon>
    </lineage>
</organism>
<reference evidence="1 2" key="1">
    <citation type="journal article" date="2016" name="Nat. Commun.">
        <title>Thousands of microbial genomes shed light on interconnected biogeochemical processes in an aquifer system.</title>
        <authorList>
            <person name="Anantharaman K."/>
            <person name="Brown C.T."/>
            <person name="Hug L.A."/>
            <person name="Sharon I."/>
            <person name="Castelle C.J."/>
            <person name="Probst A.J."/>
            <person name="Thomas B.C."/>
            <person name="Singh A."/>
            <person name="Wilkins M.J."/>
            <person name="Karaoz U."/>
            <person name="Brodie E.L."/>
            <person name="Williams K.H."/>
            <person name="Hubbard S.S."/>
            <person name="Banfield J.F."/>
        </authorList>
    </citation>
    <scope>NUCLEOTIDE SEQUENCE [LARGE SCALE GENOMIC DNA]</scope>
</reference>
<proteinExistence type="predicted"/>
<evidence type="ECO:0000313" key="2">
    <source>
        <dbReference type="Proteomes" id="UP000177690"/>
    </source>
</evidence>
<evidence type="ECO:0000313" key="1">
    <source>
        <dbReference type="EMBL" id="OGY67821.1"/>
    </source>
</evidence>
<comment type="caution">
    <text evidence="1">The sequence shown here is derived from an EMBL/GenBank/DDBJ whole genome shotgun (WGS) entry which is preliminary data.</text>
</comment>
<accession>A0A1G1ZTL6</accession>